<dbReference type="OrthoDB" id="871140at2"/>
<evidence type="ECO:0000256" key="2">
    <source>
        <dbReference type="ARBA" id="ARBA00022475"/>
    </source>
</evidence>
<proteinExistence type="inferred from homology"/>
<keyword evidence="9" id="KW-1185">Reference proteome</keyword>
<feature type="transmembrane region" description="Helical" evidence="7">
    <location>
        <begin position="209"/>
        <end position="228"/>
    </location>
</feature>
<gene>
    <name evidence="7" type="primary">lgt</name>
    <name evidence="8" type="ORF">FC84_GL000785</name>
</gene>
<dbReference type="RefSeq" id="WP_057757185.1">
    <property type="nucleotide sequence ID" value="NZ_AYYK01000016.1"/>
</dbReference>
<comment type="caution">
    <text evidence="8">The sequence shown here is derived from an EMBL/GenBank/DDBJ whole genome shotgun (WGS) entry which is preliminary data.</text>
</comment>
<feature type="transmembrane region" description="Helical" evidence="7">
    <location>
        <begin position="52"/>
        <end position="74"/>
    </location>
</feature>
<protein>
    <recommendedName>
        <fullName evidence="7">Phosphatidylglycerol--prolipoprotein diacylglyceryl transferase</fullName>
        <ecNumber evidence="7">2.5.1.145</ecNumber>
    </recommendedName>
</protein>
<evidence type="ECO:0000256" key="7">
    <source>
        <dbReference type="HAMAP-Rule" id="MF_01147"/>
    </source>
</evidence>
<comment type="catalytic activity">
    <reaction evidence="7">
        <text>L-cysteinyl-[prolipoprotein] + a 1,2-diacyl-sn-glycero-3-phospho-(1'-sn-glycerol) = an S-1,2-diacyl-sn-glyceryl-L-cysteinyl-[prolipoprotein] + sn-glycerol 1-phosphate + H(+)</text>
        <dbReference type="Rhea" id="RHEA:56712"/>
        <dbReference type="Rhea" id="RHEA-COMP:14679"/>
        <dbReference type="Rhea" id="RHEA-COMP:14680"/>
        <dbReference type="ChEBI" id="CHEBI:15378"/>
        <dbReference type="ChEBI" id="CHEBI:29950"/>
        <dbReference type="ChEBI" id="CHEBI:57685"/>
        <dbReference type="ChEBI" id="CHEBI:64716"/>
        <dbReference type="ChEBI" id="CHEBI:140658"/>
        <dbReference type="EC" id="2.5.1.145"/>
    </reaction>
</comment>
<keyword evidence="3 7" id="KW-0808">Transferase</keyword>
<dbReference type="InterPro" id="IPR001640">
    <property type="entry name" value="Lgt"/>
</dbReference>
<comment type="similarity">
    <text evidence="1 7">Belongs to the Lgt family.</text>
</comment>
<dbReference type="Proteomes" id="UP000051813">
    <property type="component" value="Unassembled WGS sequence"/>
</dbReference>
<dbReference type="UniPathway" id="UPA00664"/>
<feature type="transmembrane region" description="Helical" evidence="7">
    <location>
        <begin position="20"/>
        <end position="40"/>
    </location>
</feature>
<feature type="binding site" evidence="7">
    <location>
        <position position="137"/>
    </location>
    <ligand>
        <name>a 1,2-diacyl-sn-glycero-3-phospho-(1'-sn-glycerol)</name>
        <dbReference type="ChEBI" id="CHEBI:64716"/>
    </ligand>
</feature>
<keyword evidence="5 7" id="KW-1133">Transmembrane helix</keyword>
<keyword evidence="2 7" id="KW-1003">Cell membrane</keyword>
<comment type="pathway">
    <text evidence="7">Protein modification; lipoprotein biosynthesis (diacylglyceryl transfer).</text>
</comment>
<dbReference type="AlphaFoldDB" id="A0A0R2BFY7"/>
<comment type="function">
    <text evidence="7">Catalyzes the transfer of the diacylglyceryl group from phosphatidylglycerol to the sulfhydryl group of the N-terminal cysteine of a prolipoprotein, the first step in the formation of mature lipoproteins.</text>
</comment>
<dbReference type="PANTHER" id="PTHR30589:SF0">
    <property type="entry name" value="PHOSPHATIDYLGLYCEROL--PROLIPOPROTEIN DIACYLGLYCERYL TRANSFERASE"/>
    <property type="match status" value="1"/>
</dbReference>
<evidence type="ECO:0000256" key="1">
    <source>
        <dbReference type="ARBA" id="ARBA00007150"/>
    </source>
</evidence>
<feature type="transmembrane region" description="Helical" evidence="7">
    <location>
        <begin position="118"/>
        <end position="136"/>
    </location>
</feature>
<dbReference type="STRING" id="1423738.FC84_GL000785"/>
<sequence length="281" mass="32102">MNAILMALNPIAFSLGALHVRWYGIIITTGVVIAVILSMREARRRSINPDDVIDLLFWMLPIGLIGARLYYVIFEWQYYAANPGDIIKIWNGGLAIYGGLIAAIIVLLIFCRYRKIPTWLLLDVVAPTVILAQAIGRWGNFMNQEAYGAKTTLSFLQSLHLPNFIIQQMHIAGAYRQPTFLYESVWSLIGFILLMSLRHRHHLFKQGEIFLAYIIWYSFGRAIIEGMRTDSLYLFANIRVSQLLSAILFVGAIVTVLMRRYYDPLLKWYLDGSGKPIPVDQ</sequence>
<accession>A0A0R2BFY7</accession>
<dbReference type="GO" id="GO:0005886">
    <property type="term" value="C:plasma membrane"/>
    <property type="evidence" value="ECO:0007669"/>
    <property type="project" value="UniProtKB-SubCell"/>
</dbReference>
<dbReference type="HAMAP" id="MF_01147">
    <property type="entry name" value="Lgt"/>
    <property type="match status" value="1"/>
</dbReference>
<evidence type="ECO:0000313" key="9">
    <source>
        <dbReference type="Proteomes" id="UP000051813"/>
    </source>
</evidence>
<organism evidence="8 9">
    <name type="scientific">Lapidilactobacillus dextrinicus DSM 20335</name>
    <dbReference type="NCBI Taxonomy" id="1423738"/>
    <lineage>
        <taxon>Bacteria</taxon>
        <taxon>Bacillati</taxon>
        <taxon>Bacillota</taxon>
        <taxon>Bacilli</taxon>
        <taxon>Lactobacillales</taxon>
        <taxon>Lactobacillaceae</taxon>
        <taxon>Lapidilactobacillus</taxon>
    </lineage>
</organism>
<keyword evidence="6 7" id="KW-0472">Membrane</keyword>
<keyword evidence="4 7" id="KW-0812">Transmembrane</keyword>
<dbReference type="PROSITE" id="PS01311">
    <property type="entry name" value="LGT"/>
    <property type="match status" value="1"/>
</dbReference>
<evidence type="ECO:0000256" key="4">
    <source>
        <dbReference type="ARBA" id="ARBA00022692"/>
    </source>
</evidence>
<keyword evidence="8" id="KW-0449">Lipoprotein</keyword>
<name>A0A0R2BFY7_9LACO</name>
<evidence type="ECO:0000256" key="6">
    <source>
        <dbReference type="ARBA" id="ARBA00023136"/>
    </source>
</evidence>
<dbReference type="PATRIC" id="fig|1423738.3.peg.794"/>
<dbReference type="EMBL" id="AYYK01000016">
    <property type="protein sequence ID" value="KRM78527.1"/>
    <property type="molecule type" value="Genomic_DNA"/>
</dbReference>
<dbReference type="PANTHER" id="PTHR30589">
    <property type="entry name" value="PROLIPOPROTEIN DIACYLGLYCERYL TRANSFERASE"/>
    <property type="match status" value="1"/>
</dbReference>
<dbReference type="GO" id="GO:0008961">
    <property type="term" value="F:phosphatidylglycerol-prolipoprotein diacylglyceryl transferase activity"/>
    <property type="evidence" value="ECO:0007669"/>
    <property type="project" value="UniProtKB-UniRule"/>
</dbReference>
<feature type="transmembrane region" description="Helical" evidence="7">
    <location>
        <begin position="94"/>
        <end position="111"/>
    </location>
</feature>
<dbReference type="EC" id="2.5.1.145" evidence="7"/>
<feature type="transmembrane region" description="Helical" evidence="7">
    <location>
        <begin position="240"/>
        <end position="258"/>
    </location>
</feature>
<dbReference type="GO" id="GO:0042158">
    <property type="term" value="P:lipoprotein biosynthetic process"/>
    <property type="evidence" value="ECO:0007669"/>
    <property type="project" value="UniProtKB-UniRule"/>
</dbReference>
<evidence type="ECO:0000313" key="8">
    <source>
        <dbReference type="EMBL" id="KRM78527.1"/>
    </source>
</evidence>
<comment type="subcellular location">
    <subcellularLocation>
        <location evidence="7">Cell membrane</location>
        <topology evidence="7">Multi-pass membrane protein</topology>
    </subcellularLocation>
</comment>
<feature type="transmembrane region" description="Helical" evidence="7">
    <location>
        <begin position="179"/>
        <end position="197"/>
    </location>
</feature>
<dbReference type="NCBIfam" id="TIGR00544">
    <property type="entry name" value="lgt"/>
    <property type="match status" value="1"/>
</dbReference>
<evidence type="ECO:0000256" key="3">
    <source>
        <dbReference type="ARBA" id="ARBA00022679"/>
    </source>
</evidence>
<reference evidence="8 9" key="1">
    <citation type="journal article" date="2015" name="Genome Announc.">
        <title>Expanding the biotechnology potential of lactobacilli through comparative genomics of 213 strains and associated genera.</title>
        <authorList>
            <person name="Sun Z."/>
            <person name="Harris H.M."/>
            <person name="McCann A."/>
            <person name="Guo C."/>
            <person name="Argimon S."/>
            <person name="Zhang W."/>
            <person name="Yang X."/>
            <person name="Jeffery I.B."/>
            <person name="Cooney J.C."/>
            <person name="Kagawa T.F."/>
            <person name="Liu W."/>
            <person name="Song Y."/>
            <person name="Salvetti E."/>
            <person name="Wrobel A."/>
            <person name="Rasinkangas P."/>
            <person name="Parkhill J."/>
            <person name="Rea M.C."/>
            <person name="O'Sullivan O."/>
            <person name="Ritari J."/>
            <person name="Douillard F.P."/>
            <person name="Paul Ross R."/>
            <person name="Yang R."/>
            <person name="Briner A.E."/>
            <person name="Felis G.E."/>
            <person name="de Vos W.M."/>
            <person name="Barrangou R."/>
            <person name="Klaenhammer T.R."/>
            <person name="Caufield P.W."/>
            <person name="Cui Y."/>
            <person name="Zhang H."/>
            <person name="O'Toole P.W."/>
        </authorList>
    </citation>
    <scope>NUCLEOTIDE SEQUENCE [LARGE SCALE GENOMIC DNA]</scope>
    <source>
        <strain evidence="8 9">DSM 20335</strain>
    </source>
</reference>
<evidence type="ECO:0000256" key="5">
    <source>
        <dbReference type="ARBA" id="ARBA00022989"/>
    </source>
</evidence>
<dbReference type="Pfam" id="PF01790">
    <property type="entry name" value="LGT"/>
    <property type="match status" value="1"/>
</dbReference>